<keyword evidence="2 4" id="KW-1133">Transmembrane helix</keyword>
<feature type="transmembrane region" description="Helical" evidence="4">
    <location>
        <begin position="303"/>
        <end position="325"/>
    </location>
</feature>
<feature type="transmembrane region" description="Helical" evidence="4">
    <location>
        <begin position="331"/>
        <end position="352"/>
    </location>
</feature>
<dbReference type="PROSITE" id="PS50850">
    <property type="entry name" value="MFS"/>
    <property type="match status" value="1"/>
</dbReference>
<feature type="transmembrane region" description="Helical" evidence="4">
    <location>
        <begin position="69"/>
        <end position="87"/>
    </location>
</feature>
<dbReference type="InterPro" id="IPR036259">
    <property type="entry name" value="MFS_trans_sf"/>
</dbReference>
<evidence type="ECO:0000256" key="1">
    <source>
        <dbReference type="ARBA" id="ARBA00022692"/>
    </source>
</evidence>
<feature type="transmembrane region" description="Helical" evidence="4">
    <location>
        <begin position="93"/>
        <end position="115"/>
    </location>
</feature>
<reference evidence="6" key="1">
    <citation type="journal article" date="2020" name="mSystems">
        <title>Genome- and Community-Level Interaction Insights into Carbon Utilization and Element Cycling Functions of Hydrothermarchaeota in Hydrothermal Sediment.</title>
        <authorList>
            <person name="Zhou Z."/>
            <person name="Liu Y."/>
            <person name="Xu W."/>
            <person name="Pan J."/>
            <person name="Luo Z.H."/>
            <person name="Li M."/>
        </authorList>
    </citation>
    <scope>NUCLEOTIDE SEQUENCE [LARGE SCALE GENOMIC DNA]</scope>
    <source>
        <strain evidence="6">SpSt-1182</strain>
    </source>
</reference>
<feature type="transmembrane region" description="Helical" evidence="4">
    <location>
        <begin position="122"/>
        <end position="141"/>
    </location>
</feature>
<feature type="transmembrane region" description="Helical" evidence="4">
    <location>
        <begin position="247"/>
        <end position="265"/>
    </location>
</feature>
<feature type="transmembrane region" description="Helical" evidence="4">
    <location>
        <begin position="147"/>
        <end position="167"/>
    </location>
</feature>
<dbReference type="AlphaFoldDB" id="A0A7V0T3U5"/>
<dbReference type="PANTHER" id="PTHR23526:SF2">
    <property type="entry name" value="MAJOR FACILITATOR SUPERFAMILY (MFS) PROFILE DOMAIN-CONTAINING PROTEIN"/>
    <property type="match status" value="1"/>
</dbReference>
<sequence length="366" mass="39017">MMRRLAPYSVQFLANAGSTVAVVYVPLLARDLGADKPAIGLLVATYQLAALLANVLFGRWADYGNRKTFVIVGTIAAAAALSAHGFVGGLAGLFAVRALTGLAMGMFPSALVAYYYDGRPRLGRFTSLGALGWGAGAFAAGAVTLGWLFPVAGAMLALGTVVAVAGLRDQRVRLAQPFFDARVLRHNWRLYLSYYLRHAGAASIWAIFPIYMEDLGATRFVVGLLYGLNPVAQFLFMNLLDRGVERTMIRAGLVLSVAVFAAYAFVPNYIWLIPVQVVLALSWSLLYLGSLKRLLRRNPERSTAAGLLQSVLGLSAVTGALLTSVTGAHGYRVVMLGAAGLALAGMLVFFLVPDREGQVRAPESGT</sequence>
<evidence type="ECO:0000256" key="2">
    <source>
        <dbReference type="ARBA" id="ARBA00022989"/>
    </source>
</evidence>
<keyword evidence="3 4" id="KW-0472">Membrane</keyword>
<dbReference type="InterPro" id="IPR011701">
    <property type="entry name" value="MFS"/>
</dbReference>
<dbReference type="Gene3D" id="1.20.1250.20">
    <property type="entry name" value="MFS general substrate transporter like domains"/>
    <property type="match status" value="2"/>
</dbReference>
<accession>A0A7V0T3U5</accession>
<gene>
    <name evidence="6" type="ORF">ENN51_00060</name>
</gene>
<proteinExistence type="predicted"/>
<evidence type="ECO:0000259" key="5">
    <source>
        <dbReference type="PROSITE" id="PS50850"/>
    </source>
</evidence>
<dbReference type="EMBL" id="DSBX01000004">
    <property type="protein sequence ID" value="HDQ98670.1"/>
    <property type="molecule type" value="Genomic_DNA"/>
</dbReference>
<organism evidence="6">
    <name type="scientific">candidate division WOR-3 bacterium</name>
    <dbReference type="NCBI Taxonomy" id="2052148"/>
    <lineage>
        <taxon>Bacteria</taxon>
        <taxon>Bacteria division WOR-3</taxon>
    </lineage>
</organism>
<dbReference type="Proteomes" id="UP000885672">
    <property type="component" value="Unassembled WGS sequence"/>
</dbReference>
<evidence type="ECO:0000313" key="6">
    <source>
        <dbReference type="EMBL" id="HDQ98670.1"/>
    </source>
</evidence>
<comment type="caution">
    <text evidence="6">The sequence shown here is derived from an EMBL/GenBank/DDBJ whole genome shotgun (WGS) entry which is preliminary data.</text>
</comment>
<feature type="domain" description="Major facilitator superfamily (MFS) profile" evidence="5">
    <location>
        <begin position="1"/>
        <end position="366"/>
    </location>
</feature>
<feature type="transmembrane region" description="Helical" evidence="4">
    <location>
        <begin position="220"/>
        <end position="240"/>
    </location>
</feature>
<dbReference type="SUPFAM" id="SSF103473">
    <property type="entry name" value="MFS general substrate transporter"/>
    <property type="match status" value="1"/>
</dbReference>
<dbReference type="Pfam" id="PF07690">
    <property type="entry name" value="MFS_1"/>
    <property type="match status" value="2"/>
</dbReference>
<dbReference type="GO" id="GO:0022857">
    <property type="term" value="F:transmembrane transporter activity"/>
    <property type="evidence" value="ECO:0007669"/>
    <property type="project" value="InterPro"/>
</dbReference>
<name>A0A7V0T3U5_UNCW3</name>
<evidence type="ECO:0000256" key="4">
    <source>
        <dbReference type="SAM" id="Phobius"/>
    </source>
</evidence>
<feature type="transmembrane region" description="Helical" evidence="4">
    <location>
        <begin position="271"/>
        <end position="291"/>
    </location>
</feature>
<feature type="transmembrane region" description="Helical" evidence="4">
    <location>
        <begin position="37"/>
        <end position="57"/>
    </location>
</feature>
<protein>
    <submittedName>
        <fullName evidence="6">MFS transporter</fullName>
    </submittedName>
</protein>
<evidence type="ECO:0000256" key="3">
    <source>
        <dbReference type="ARBA" id="ARBA00023136"/>
    </source>
</evidence>
<dbReference type="InterPro" id="IPR020846">
    <property type="entry name" value="MFS_dom"/>
</dbReference>
<dbReference type="InterPro" id="IPR052528">
    <property type="entry name" value="Sugar_transport-like"/>
</dbReference>
<dbReference type="PANTHER" id="PTHR23526">
    <property type="entry name" value="INTEGRAL MEMBRANE TRANSPORT PROTEIN-RELATED"/>
    <property type="match status" value="1"/>
</dbReference>
<keyword evidence="1 4" id="KW-0812">Transmembrane</keyword>
<feature type="transmembrane region" description="Helical" evidence="4">
    <location>
        <begin position="188"/>
        <end position="208"/>
    </location>
</feature>